<gene>
    <name evidence="1" type="ORF">DNHGIG_33310</name>
</gene>
<dbReference type="InterPro" id="IPR022453">
    <property type="entry name" value="Znf_MqsA-type"/>
</dbReference>
<sequence>MDICCGLTMVARLQSVYAEEDAVLIHDVPLLVCPTCHSSFIAPEIELDYLMFAHYCATDGVKAASLSHAIGEEKILSILERYPEDLRCRKGVRVVSEQIDILLDLLNLAIQTKDAVWQEELKEKLQKMHSLLT</sequence>
<evidence type="ECO:0000313" key="1">
    <source>
        <dbReference type="EMBL" id="GIM47782.1"/>
    </source>
</evidence>
<dbReference type="RefSeq" id="WP_282200723.1">
    <property type="nucleotide sequence ID" value="NZ_BOQE01000001.1"/>
</dbReference>
<protein>
    <recommendedName>
        <fullName evidence="3">YgiT-type zinc finger protein</fullName>
    </recommendedName>
</protein>
<reference evidence="1" key="1">
    <citation type="journal article" date="2023" name="Int. J. Syst. Evol. Microbiol.">
        <title>Collibacillus ludicampi gen. nov., sp. nov., a new soil bacterium of the family Alicyclobacillaceae.</title>
        <authorList>
            <person name="Jojima T."/>
            <person name="Ioku Y."/>
            <person name="Fukuta Y."/>
            <person name="Shirasaka N."/>
            <person name="Matsumura Y."/>
            <person name="Mori M."/>
        </authorList>
    </citation>
    <scope>NUCLEOTIDE SEQUENCE</scope>
    <source>
        <strain evidence="1">TP075</strain>
    </source>
</reference>
<evidence type="ECO:0000313" key="2">
    <source>
        <dbReference type="Proteomes" id="UP001057291"/>
    </source>
</evidence>
<evidence type="ECO:0008006" key="3">
    <source>
        <dbReference type="Google" id="ProtNLM"/>
    </source>
</evidence>
<organism evidence="1 2">
    <name type="scientific">Collibacillus ludicampi</name>
    <dbReference type="NCBI Taxonomy" id="2771369"/>
    <lineage>
        <taxon>Bacteria</taxon>
        <taxon>Bacillati</taxon>
        <taxon>Bacillota</taxon>
        <taxon>Bacilli</taxon>
        <taxon>Bacillales</taxon>
        <taxon>Alicyclobacillaceae</taxon>
        <taxon>Collibacillus</taxon>
    </lineage>
</organism>
<name>A0AAV4LIX5_9BACL</name>
<keyword evidence="2" id="KW-1185">Reference proteome</keyword>
<comment type="caution">
    <text evidence="1">The sequence shown here is derived from an EMBL/GenBank/DDBJ whole genome shotgun (WGS) entry which is preliminary data.</text>
</comment>
<dbReference type="EMBL" id="BOQE01000001">
    <property type="protein sequence ID" value="GIM47782.1"/>
    <property type="molecule type" value="Genomic_DNA"/>
</dbReference>
<accession>A0AAV4LIX5</accession>
<dbReference type="Proteomes" id="UP001057291">
    <property type="component" value="Unassembled WGS sequence"/>
</dbReference>
<dbReference type="NCBIfam" id="TIGR03831">
    <property type="entry name" value="YgiT_finger"/>
    <property type="match status" value="1"/>
</dbReference>
<proteinExistence type="predicted"/>
<dbReference type="AlphaFoldDB" id="A0AAV4LIX5"/>